<name>A0ABV5MUR3_9ACTN</name>
<reference evidence="1 2" key="1">
    <citation type="submission" date="2024-09" db="EMBL/GenBank/DDBJ databases">
        <authorList>
            <person name="Sun Q."/>
            <person name="Mori K."/>
        </authorList>
    </citation>
    <scope>NUCLEOTIDE SEQUENCE [LARGE SCALE GENOMIC DNA]</scope>
    <source>
        <strain evidence="1 2">JCM 6917</strain>
    </source>
</reference>
<evidence type="ECO:0000313" key="1">
    <source>
        <dbReference type="EMBL" id="MFB9461727.1"/>
    </source>
</evidence>
<sequence>MHLKRGSIEQACATWHRAIDHMGGVRSVRTRKAVARMRSDLARFRARGLLCLAELDERGRDFLTNG</sequence>
<dbReference type="RefSeq" id="WP_381341473.1">
    <property type="nucleotide sequence ID" value="NZ_JBHMCY010000004.1"/>
</dbReference>
<keyword evidence="2" id="KW-1185">Reference proteome</keyword>
<proteinExistence type="predicted"/>
<protein>
    <submittedName>
        <fullName evidence="1">Uncharacterized protein</fullName>
    </submittedName>
</protein>
<accession>A0ABV5MUR3</accession>
<dbReference type="Proteomes" id="UP001589709">
    <property type="component" value="Unassembled WGS sequence"/>
</dbReference>
<organism evidence="1 2">
    <name type="scientific">Streptomyces cinereospinus</name>
    <dbReference type="NCBI Taxonomy" id="285561"/>
    <lineage>
        <taxon>Bacteria</taxon>
        <taxon>Bacillati</taxon>
        <taxon>Actinomycetota</taxon>
        <taxon>Actinomycetes</taxon>
        <taxon>Kitasatosporales</taxon>
        <taxon>Streptomycetaceae</taxon>
        <taxon>Streptomyces</taxon>
    </lineage>
</organism>
<comment type="caution">
    <text evidence="1">The sequence shown here is derived from an EMBL/GenBank/DDBJ whole genome shotgun (WGS) entry which is preliminary data.</text>
</comment>
<dbReference type="EMBL" id="JBHMCY010000004">
    <property type="protein sequence ID" value="MFB9461727.1"/>
    <property type="molecule type" value="Genomic_DNA"/>
</dbReference>
<gene>
    <name evidence="1" type="ORF">ACFF45_03015</name>
</gene>
<evidence type="ECO:0000313" key="2">
    <source>
        <dbReference type="Proteomes" id="UP001589709"/>
    </source>
</evidence>